<keyword evidence="6" id="KW-1015">Disulfide bond</keyword>
<feature type="domain" description="BPTI/Kunitz inhibitor" evidence="9">
    <location>
        <begin position="3"/>
        <end position="58"/>
    </location>
</feature>
<keyword evidence="3" id="KW-0800">Toxin</keyword>
<keyword evidence="11" id="KW-1185">Reference proteome</keyword>
<proteinExistence type="predicted"/>
<dbReference type="GO" id="GO:0005615">
    <property type="term" value="C:extracellular space"/>
    <property type="evidence" value="ECO:0007669"/>
    <property type="project" value="TreeGrafter"/>
</dbReference>
<evidence type="ECO:0000256" key="5">
    <source>
        <dbReference type="ARBA" id="ARBA00022900"/>
    </source>
</evidence>
<sequence length="60" mass="6381">AVCAEPHSLNGDGLTACEAYMPMWSFNPAENECVKFIYGGCGGNGNRFGTQQLCESACVM</sequence>
<dbReference type="OMA" id="SWSYNGR"/>
<evidence type="ECO:0000256" key="3">
    <source>
        <dbReference type="ARBA" id="ARBA00022656"/>
    </source>
</evidence>
<dbReference type="PANTHER" id="PTHR10083:SF376">
    <property type="entry name" value="SERINE PEPTIDASE INHIBITOR, KUNITZ TYPE, 3"/>
    <property type="match status" value="1"/>
</dbReference>
<evidence type="ECO:0000313" key="11">
    <source>
        <dbReference type="Proteomes" id="UP000494163"/>
    </source>
</evidence>
<dbReference type="Gene3D" id="4.10.410.10">
    <property type="entry name" value="Pancreatic trypsin inhibitor Kunitz domain"/>
    <property type="match status" value="1"/>
</dbReference>
<comment type="subcellular location">
    <subcellularLocation>
        <location evidence="1">Secreted</location>
    </subcellularLocation>
</comment>
<evidence type="ECO:0000256" key="2">
    <source>
        <dbReference type="ARBA" id="ARBA00022525"/>
    </source>
</evidence>
<evidence type="ECO:0000259" key="9">
    <source>
        <dbReference type="PROSITE" id="PS50279"/>
    </source>
</evidence>
<dbReference type="PROSITE" id="PS50279">
    <property type="entry name" value="BPTI_KUNITZ_2"/>
    <property type="match status" value="1"/>
</dbReference>
<evidence type="ECO:0000256" key="1">
    <source>
        <dbReference type="ARBA" id="ARBA00004613"/>
    </source>
</evidence>
<dbReference type="PRINTS" id="PR00759">
    <property type="entry name" value="BASICPTASE"/>
</dbReference>
<dbReference type="FunFam" id="4.10.410.10:FF:000020">
    <property type="entry name" value="Collagen, type VI, alpha 3"/>
    <property type="match status" value="1"/>
</dbReference>
<reference evidence="10 11" key="1">
    <citation type="submission" date="2015-08" db="EMBL/GenBank/DDBJ databases">
        <title>Ancestral chromatin configuration constrains chromatin evolution on differentiating sex chromosomes in Drosophila.</title>
        <authorList>
            <person name="Zhou Q."/>
            <person name="Bachtrog D."/>
        </authorList>
    </citation>
    <scope>NUCLEOTIDE SEQUENCE [LARGE SCALE GENOMIC DNA]</scope>
    <source>
        <tissue evidence="10">Whole larvae</tissue>
    </source>
</reference>
<dbReference type="PANTHER" id="PTHR10083">
    <property type="entry name" value="KUNITZ-TYPE PROTEASE INHIBITOR-RELATED"/>
    <property type="match status" value="1"/>
</dbReference>
<dbReference type="InterPro" id="IPR036880">
    <property type="entry name" value="Kunitz_BPTI_sf"/>
</dbReference>
<dbReference type="Proteomes" id="UP000494163">
    <property type="component" value="Chromosome 2L"/>
</dbReference>
<dbReference type="AlphaFoldDB" id="A0A0M5J8X7"/>
<dbReference type="InterPro" id="IPR002223">
    <property type="entry name" value="Kunitz_BPTI"/>
</dbReference>
<keyword evidence="2" id="KW-0964">Secreted</keyword>
<keyword evidence="5" id="KW-0722">Serine protease inhibitor</keyword>
<dbReference type="OrthoDB" id="4473401at2759"/>
<keyword evidence="4" id="KW-0646">Protease inhibitor</keyword>
<keyword evidence="8" id="KW-1203">Blood coagulation cascade inhibiting toxin</keyword>
<organism evidence="10 11">
    <name type="scientific">Drosophila busckii</name>
    <name type="common">Fruit fly</name>
    <dbReference type="NCBI Taxonomy" id="30019"/>
    <lineage>
        <taxon>Eukaryota</taxon>
        <taxon>Metazoa</taxon>
        <taxon>Ecdysozoa</taxon>
        <taxon>Arthropoda</taxon>
        <taxon>Hexapoda</taxon>
        <taxon>Insecta</taxon>
        <taxon>Pterygota</taxon>
        <taxon>Neoptera</taxon>
        <taxon>Endopterygota</taxon>
        <taxon>Diptera</taxon>
        <taxon>Brachycera</taxon>
        <taxon>Muscomorpha</taxon>
        <taxon>Ephydroidea</taxon>
        <taxon>Drosophilidae</taxon>
        <taxon>Drosophila</taxon>
    </lineage>
</organism>
<dbReference type="GO" id="GO:0004867">
    <property type="term" value="F:serine-type endopeptidase inhibitor activity"/>
    <property type="evidence" value="ECO:0007669"/>
    <property type="project" value="UniProtKB-KW"/>
</dbReference>
<dbReference type="InterPro" id="IPR050098">
    <property type="entry name" value="TFPI/VKTCI-like"/>
</dbReference>
<feature type="non-terminal residue" evidence="10">
    <location>
        <position position="1"/>
    </location>
</feature>
<evidence type="ECO:0000256" key="4">
    <source>
        <dbReference type="ARBA" id="ARBA00022690"/>
    </source>
</evidence>
<dbReference type="InterPro" id="IPR020901">
    <property type="entry name" value="Prtase_inh_Kunz-CS"/>
</dbReference>
<name>A0A0M5J8X7_DROBS</name>
<dbReference type="Pfam" id="PF00014">
    <property type="entry name" value="Kunitz_BPTI"/>
    <property type="match status" value="1"/>
</dbReference>
<evidence type="ECO:0000256" key="6">
    <source>
        <dbReference type="ARBA" id="ARBA00023157"/>
    </source>
</evidence>
<evidence type="ECO:0000256" key="8">
    <source>
        <dbReference type="ARBA" id="ARBA00034146"/>
    </source>
</evidence>
<dbReference type="SUPFAM" id="SSF57362">
    <property type="entry name" value="BPTI-like"/>
    <property type="match status" value="1"/>
</dbReference>
<evidence type="ECO:0000313" key="10">
    <source>
        <dbReference type="EMBL" id="ALC38856.1"/>
    </source>
</evidence>
<dbReference type="GO" id="GO:0090729">
    <property type="term" value="F:toxin activity"/>
    <property type="evidence" value="ECO:0007669"/>
    <property type="project" value="UniProtKB-KW"/>
</dbReference>
<keyword evidence="7" id="KW-1199">Hemostasis impairing toxin</keyword>
<dbReference type="SMART" id="SM00131">
    <property type="entry name" value="KU"/>
    <property type="match status" value="1"/>
</dbReference>
<accession>A0A0M5J8X7</accession>
<evidence type="ECO:0000256" key="7">
    <source>
        <dbReference type="ARBA" id="ARBA00023240"/>
    </source>
</evidence>
<gene>
    <name evidence="10" type="ORF">Dbus_chr2Lg941</name>
</gene>
<dbReference type="PROSITE" id="PS00280">
    <property type="entry name" value="BPTI_KUNITZ_1"/>
    <property type="match status" value="1"/>
</dbReference>
<protein>
    <submittedName>
        <fullName evidence="10">CG16713</fullName>
    </submittedName>
</protein>
<dbReference type="EMBL" id="CP012523">
    <property type="protein sequence ID" value="ALC38856.1"/>
    <property type="molecule type" value="Genomic_DNA"/>
</dbReference>